<dbReference type="InterPro" id="IPR029021">
    <property type="entry name" value="Prot-tyrosine_phosphatase-like"/>
</dbReference>
<name>A0ABM9AKI7_9GAMM</name>
<dbReference type="Pfam" id="PF13350">
    <property type="entry name" value="Y_phosphatase3"/>
    <property type="match status" value="1"/>
</dbReference>
<evidence type="ECO:0000313" key="3">
    <source>
        <dbReference type="Proteomes" id="UP000838100"/>
    </source>
</evidence>
<dbReference type="InterPro" id="IPR026893">
    <property type="entry name" value="Tyr/Ser_Pase_IphP-type"/>
</dbReference>
<organism evidence="2 3">
    <name type="scientific">Sinobacterium norvegicum</name>
    <dbReference type="NCBI Taxonomy" id="1641715"/>
    <lineage>
        <taxon>Bacteria</taxon>
        <taxon>Pseudomonadati</taxon>
        <taxon>Pseudomonadota</taxon>
        <taxon>Gammaproteobacteria</taxon>
        <taxon>Cellvibrionales</taxon>
        <taxon>Spongiibacteraceae</taxon>
        <taxon>Sinobacterium</taxon>
    </lineage>
</organism>
<dbReference type="Gene3D" id="3.90.190.10">
    <property type="entry name" value="Protein tyrosine phosphatase superfamily"/>
    <property type="match status" value="1"/>
</dbReference>
<dbReference type="PROSITE" id="PS00383">
    <property type="entry name" value="TYR_PHOSPHATASE_1"/>
    <property type="match status" value="1"/>
</dbReference>
<keyword evidence="3" id="KW-1185">Reference proteome</keyword>
<dbReference type="SUPFAM" id="SSF52799">
    <property type="entry name" value="(Phosphotyrosine protein) phosphatases II"/>
    <property type="match status" value="1"/>
</dbReference>
<sequence>MSQFNVQSLGNNGYKIQWQQPGRFAVTCEGADIANVEQGSGYVDVHLSGGAGKPVFALTGENGARVRVSERRVRLTGSHNFRDLGGYQNDRGQQVRWGRLFRSGRLSGLTERDVMSLATLDLSVVCDFRQPSESLDHPSLLPAKKPEVLDLSIDPGNLSNFFGEIIAGNLEPDDVAQFMQGINHELVLEHSHRYRQMFESMLETRGNMLIHCTAGKDRTGFGAKLILSALGVDRATIMKDYLLTNEYLPIEDEIRAIIAHYQHLTDAKIEPALLRPMFEVRSEYLQQAFDTIDKEFGSVELYLRECLGLDDAAFGQLRQDYLY</sequence>
<dbReference type="Proteomes" id="UP000838100">
    <property type="component" value="Unassembled WGS sequence"/>
</dbReference>
<dbReference type="EMBL" id="CAKLPX010000006">
    <property type="protein sequence ID" value="CAH0993284.1"/>
    <property type="molecule type" value="Genomic_DNA"/>
</dbReference>
<evidence type="ECO:0000313" key="2">
    <source>
        <dbReference type="EMBL" id="CAH0993284.1"/>
    </source>
</evidence>
<accession>A0ABM9AKI7</accession>
<dbReference type="PANTHER" id="PTHR31126">
    <property type="entry name" value="TYROSINE-PROTEIN PHOSPHATASE"/>
    <property type="match status" value="1"/>
</dbReference>
<evidence type="ECO:0000256" key="1">
    <source>
        <dbReference type="ARBA" id="ARBA00009580"/>
    </source>
</evidence>
<gene>
    <name evidence="2" type="ORF">SIN8267_03432</name>
</gene>
<evidence type="ECO:0008006" key="4">
    <source>
        <dbReference type="Google" id="ProtNLM"/>
    </source>
</evidence>
<proteinExistence type="inferred from homology"/>
<dbReference type="RefSeq" id="WP_237445966.1">
    <property type="nucleotide sequence ID" value="NZ_CAKLPX010000006.1"/>
</dbReference>
<comment type="caution">
    <text evidence="2">The sequence shown here is derived from an EMBL/GenBank/DDBJ whole genome shotgun (WGS) entry which is preliminary data.</text>
</comment>
<reference evidence="2" key="1">
    <citation type="submission" date="2021-12" db="EMBL/GenBank/DDBJ databases">
        <authorList>
            <person name="Rodrigo-Torres L."/>
            <person name="Arahal R. D."/>
            <person name="Lucena T."/>
        </authorList>
    </citation>
    <scope>NUCLEOTIDE SEQUENCE</scope>
    <source>
        <strain evidence="2">CECT 8267</strain>
    </source>
</reference>
<dbReference type="InterPro" id="IPR016130">
    <property type="entry name" value="Tyr_Pase_AS"/>
</dbReference>
<comment type="similarity">
    <text evidence="1">Belongs to the protein-tyrosine phosphatase family.</text>
</comment>
<dbReference type="PANTHER" id="PTHR31126:SF1">
    <property type="entry name" value="TYROSINE SPECIFIC PROTEIN PHOSPHATASES DOMAIN-CONTAINING PROTEIN"/>
    <property type="match status" value="1"/>
</dbReference>
<protein>
    <recommendedName>
        <fullName evidence="4">Tyrosine-protein phosphatase</fullName>
    </recommendedName>
</protein>